<protein>
    <submittedName>
        <fullName evidence="1">Uncharacterized protein</fullName>
    </submittedName>
</protein>
<dbReference type="AlphaFoldDB" id="A0A0B7A213"/>
<accession>A0A0B7A213</accession>
<gene>
    <name evidence="1" type="primary">ORF89127</name>
</gene>
<name>A0A0B7A213_9EUPU</name>
<evidence type="ECO:0000313" key="1">
    <source>
        <dbReference type="EMBL" id="CEK73970.1"/>
    </source>
</evidence>
<proteinExistence type="predicted"/>
<sequence>MYITDIGPHLYLDTNKSLQWTTCLYLDIKQSMCRPGLLVDKTQNNFGSQQKREGRDT</sequence>
<dbReference type="EMBL" id="HACG01027105">
    <property type="protein sequence ID" value="CEK73970.1"/>
    <property type="molecule type" value="Transcribed_RNA"/>
</dbReference>
<organism evidence="1">
    <name type="scientific">Arion vulgaris</name>
    <dbReference type="NCBI Taxonomy" id="1028688"/>
    <lineage>
        <taxon>Eukaryota</taxon>
        <taxon>Metazoa</taxon>
        <taxon>Spiralia</taxon>
        <taxon>Lophotrochozoa</taxon>
        <taxon>Mollusca</taxon>
        <taxon>Gastropoda</taxon>
        <taxon>Heterobranchia</taxon>
        <taxon>Euthyneura</taxon>
        <taxon>Panpulmonata</taxon>
        <taxon>Eupulmonata</taxon>
        <taxon>Stylommatophora</taxon>
        <taxon>Helicina</taxon>
        <taxon>Arionoidea</taxon>
        <taxon>Arionidae</taxon>
        <taxon>Arion</taxon>
    </lineage>
</organism>
<reference evidence="1" key="1">
    <citation type="submission" date="2014-12" db="EMBL/GenBank/DDBJ databases">
        <title>Insight into the proteome of Arion vulgaris.</title>
        <authorList>
            <person name="Aradska J."/>
            <person name="Bulat T."/>
            <person name="Smidak R."/>
            <person name="Sarate P."/>
            <person name="Gangsoo J."/>
            <person name="Sialana F."/>
            <person name="Bilban M."/>
            <person name="Lubec G."/>
        </authorList>
    </citation>
    <scope>NUCLEOTIDE SEQUENCE</scope>
    <source>
        <tissue evidence="1">Skin</tissue>
    </source>
</reference>